<feature type="region of interest" description="Disordered" evidence="4">
    <location>
        <begin position="86"/>
        <end position="130"/>
    </location>
</feature>
<dbReference type="GO" id="GO:0005576">
    <property type="term" value="C:extracellular region"/>
    <property type="evidence" value="ECO:0007669"/>
    <property type="project" value="UniProtKB-SubCell"/>
</dbReference>
<dbReference type="PANTHER" id="PTHR22923:SF69">
    <property type="entry name" value="COMPLEMENT C1Q-LIKE PROTEIN 2"/>
    <property type="match status" value="1"/>
</dbReference>
<evidence type="ECO:0000256" key="2">
    <source>
        <dbReference type="ARBA" id="ARBA00022525"/>
    </source>
</evidence>
<dbReference type="Pfam" id="PF00386">
    <property type="entry name" value="C1q"/>
    <property type="match status" value="1"/>
</dbReference>
<dbReference type="SUPFAM" id="SSF49842">
    <property type="entry name" value="TNF-like"/>
    <property type="match status" value="1"/>
</dbReference>
<keyword evidence="2" id="KW-0964">Secreted</keyword>
<sequence>LRFDDIVTNVGNHYDPASGKFTCQASGIYFFTYHVLMRGGDGTSMWADLCKNGQVGPVIRASCGPGPEPSRSWLRLLHLVSGVFAGPGQRHRPGRRPELRLRQQQRRPAPGLWGRGLRQAGRGEGPRGQQQQVQHLLRVPAVPGLTGGCLGDAWRTPGGRLEDQDVHTDYSTQNSSVHTREVRTRAVLEEPAQIPVVPKLAVGE</sequence>
<dbReference type="Gene3D" id="2.60.120.40">
    <property type="match status" value="1"/>
</dbReference>
<keyword evidence="3" id="KW-0732">Signal</keyword>
<dbReference type="EMBL" id="CAAE01012676">
    <property type="protein sequence ID" value="CAF94730.1"/>
    <property type="molecule type" value="Genomic_DNA"/>
</dbReference>
<proteinExistence type="predicted"/>
<dbReference type="PANTHER" id="PTHR22923">
    <property type="entry name" value="CEREBELLIN-RELATED"/>
    <property type="match status" value="1"/>
</dbReference>
<dbReference type="InterPro" id="IPR001073">
    <property type="entry name" value="C1q_dom"/>
</dbReference>
<gene>
    <name evidence="6" type="ORF">GSTENG00011035001</name>
</gene>
<dbReference type="InterPro" id="IPR050822">
    <property type="entry name" value="Cerebellin_Synaptic_Org"/>
</dbReference>
<protein>
    <submittedName>
        <fullName evidence="6">(spotted green pufferfish) hypothetical protein</fullName>
    </submittedName>
</protein>
<comment type="caution">
    <text evidence="6">The sequence shown here is derived from an EMBL/GenBank/DDBJ whole genome shotgun (WGS) entry which is preliminary data.</text>
</comment>
<dbReference type="PROSITE" id="PS50871">
    <property type="entry name" value="C1Q"/>
    <property type="match status" value="1"/>
</dbReference>
<dbReference type="AlphaFoldDB" id="Q4SXA2"/>
<comment type="subcellular location">
    <subcellularLocation>
        <location evidence="1">Secreted</location>
    </subcellularLocation>
</comment>
<evidence type="ECO:0000256" key="4">
    <source>
        <dbReference type="SAM" id="MobiDB-lite"/>
    </source>
</evidence>
<name>Q4SXA2_TETNG</name>
<evidence type="ECO:0000313" key="6">
    <source>
        <dbReference type="EMBL" id="CAF94730.1"/>
    </source>
</evidence>
<organism evidence="6">
    <name type="scientific">Tetraodon nigroviridis</name>
    <name type="common">Spotted green pufferfish</name>
    <name type="synonym">Chelonodon nigroviridis</name>
    <dbReference type="NCBI Taxonomy" id="99883"/>
    <lineage>
        <taxon>Eukaryota</taxon>
        <taxon>Metazoa</taxon>
        <taxon>Chordata</taxon>
        <taxon>Craniata</taxon>
        <taxon>Vertebrata</taxon>
        <taxon>Euteleostomi</taxon>
        <taxon>Actinopterygii</taxon>
        <taxon>Neopterygii</taxon>
        <taxon>Teleostei</taxon>
        <taxon>Neoteleostei</taxon>
        <taxon>Acanthomorphata</taxon>
        <taxon>Eupercaria</taxon>
        <taxon>Tetraodontiformes</taxon>
        <taxon>Tetradontoidea</taxon>
        <taxon>Tetraodontidae</taxon>
        <taxon>Tetraodon</taxon>
    </lineage>
</organism>
<dbReference type="InterPro" id="IPR008983">
    <property type="entry name" value="Tumour_necrosis_fac-like_dom"/>
</dbReference>
<feature type="non-terminal residue" evidence="6">
    <location>
        <position position="1"/>
    </location>
</feature>
<dbReference type="OrthoDB" id="10070467at2759"/>
<reference evidence="6" key="1">
    <citation type="journal article" date="2004" name="Nature">
        <title>Genome duplication in the teleost fish Tetraodon nigroviridis reveals the early vertebrate proto-karyotype.</title>
        <authorList>
            <person name="Jaillon O."/>
            <person name="Aury J.-M."/>
            <person name="Brunet F."/>
            <person name="Petit J.-L."/>
            <person name="Stange-Thomann N."/>
            <person name="Mauceli E."/>
            <person name="Bouneau L."/>
            <person name="Fischer C."/>
            <person name="Ozouf-Costaz C."/>
            <person name="Bernot A."/>
            <person name="Nicaud S."/>
            <person name="Jaffe D."/>
            <person name="Fisher S."/>
            <person name="Lutfalla G."/>
            <person name="Dossat C."/>
            <person name="Segurens B."/>
            <person name="Dasilva C."/>
            <person name="Salanoubat M."/>
            <person name="Levy M."/>
            <person name="Boudet N."/>
            <person name="Castellano S."/>
            <person name="Anthouard V."/>
            <person name="Jubin C."/>
            <person name="Castelli V."/>
            <person name="Katinka M."/>
            <person name="Vacherie B."/>
            <person name="Biemont C."/>
            <person name="Skalli Z."/>
            <person name="Cattolico L."/>
            <person name="Poulain J."/>
            <person name="De Berardinis V."/>
            <person name="Cruaud C."/>
            <person name="Duprat S."/>
            <person name="Brottier P."/>
            <person name="Coutanceau J.-P."/>
            <person name="Gouzy J."/>
            <person name="Parra G."/>
            <person name="Lardier G."/>
            <person name="Chapple C."/>
            <person name="McKernan K.J."/>
            <person name="McEwan P."/>
            <person name="Bosak S."/>
            <person name="Kellis M."/>
            <person name="Volff J.-N."/>
            <person name="Guigo R."/>
            <person name="Zody M.C."/>
            <person name="Mesirov J."/>
            <person name="Lindblad-Toh K."/>
            <person name="Birren B."/>
            <person name="Nusbaum C."/>
            <person name="Kahn D."/>
            <person name="Robinson-Rechavi M."/>
            <person name="Laudet V."/>
            <person name="Schachter V."/>
            <person name="Quetier F."/>
            <person name="Saurin W."/>
            <person name="Scarpelli C."/>
            <person name="Wincker P."/>
            <person name="Lander E.S."/>
            <person name="Weissenbach J."/>
            <person name="Roest Crollius H."/>
        </authorList>
    </citation>
    <scope>NUCLEOTIDE SEQUENCE [LARGE SCALE GENOMIC DNA]</scope>
</reference>
<dbReference type="KEGG" id="tng:GSTEN00011035G001"/>
<evidence type="ECO:0000256" key="1">
    <source>
        <dbReference type="ARBA" id="ARBA00004613"/>
    </source>
</evidence>
<accession>Q4SXA2</accession>
<feature type="domain" description="C1q" evidence="5">
    <location>
        <begin position="1"/>
        <end position="55"/>
    </location>
</feature>
<evidence type="ECO:0000259" key="5">
    <source>
        <dbReference type="PROSITE" id="PS50871"/>
    </source>
</evidence>
<evidence type="ECO:0000256" key="3">
    <source>
        <dbReference type="ARBA" id="ARBA00022729"/>
    </source>
</evidence>
<reference evidence="6" key="2">
    <citation type="submission" date="2004-02" db="EMBL/GenBank/DDBJ databases">
        <authorList>
            <consortium name="Genoscope"/>
            <consortium name="Whitehead Institute Centre for Genome Research"/>
        </authorList>
    </citation>
    <scope>NUCLEOTIDE SEQUENCE</scope>
</reference>